<evidence type="ECO:0000313" key="11">
    <source>
        <dbReference type="EMBL" id="KEZ53040.1"/>
    </source>
</evidence>
<dbReference type="STRING" id="246786.GS18_0209525"/>
<dbReference type="InterPro" id="IPR011060">
    <property type="entry name" value="RibuloseP-bd_barrel"/>
</dbReference>
<dbReference type="CDD" id="cd00405">
    <property type="entry name" value="PRAI"/>
    <property type="match status" value="1"/>
</dbReference>
<dbReference type="SUPFAM" id="SSF51366">
    <property type="entry name" value="Ribulose-phoshate binding barrel"/>
    <property type="match status" value="1"/>
</dbReference>
<dbReference type="GO" id="GO:0000162">
    <property type="term" value="P:L-tryptophan biosynthetic process"/>
    <property type="evidence" value="ECO:0007669"/>
    <property type="project" value="UniProtKB-UniRule"/>
</dbReference>
<dbReference type="PANTHER" id="PTHR42894">
    <property type="entry name" value="N-(5'-PHOSPHORIBOSYL)ANTHRANILATE ISOMERASE"/>
    <property type="match status" value="1"/>
</dbReference>
<dbReference type="Pfam" id="PF00697">
    <property type="entry name" value="PRAI"/>
    <property type="match status" value="1"/>
</dbReference>
<evidence type="ECO:0000256" key="2">
    <source>
        <dbReference type="ARBA" id="ARBA00004664"/>
    </source>
</evidence>
<keyword evidence="6 9" id="KW-0822">Tryptophan biosynthesis</keyword>
<reference evidence="11 12" key="1">
    <citation type="journal article" date="2005" name="Int. J. Syst. Evol. Microbiol.">
        <title>Bacillus cibi sp. nov., isolated from jeotgal, a traditional Korean fermented seafood.</title>
        <authorList>
            <person name="Yoon J.H."/>
            <person name="Lee C.H."/>
            <person name="Oh T.K."/>
        </authorList>
    </citation>
    <scope>NUCLEOTIDE SEQUENCE [LARGE SCALE GENOMIC DNA]</scope>
    <source>
        <strain evidence="11 12">DSM 16189</strain>
    </source>
</reference>
<evidence type="ECO:0000256" key="7">
    <source>
        <dbReference type="ARBA" id="ARBA00023141"/>
    </source>
</evidence>
<comment type="pathway">
    <text evidence="2 9">Amino-acid biosynthesis; L-tryptophan biosynthesis; L-tryptophan from chorismate: step 3/5.</text>
</comment>
<dbReference type="Proteomes" id="UP000028549">
    <property type="component" value="Unassembled WGS sequence"/>
</dbReference>
<organism evidence="11 12">
    <name type="scientific">Metabacillus indicus</name>
    <name type="common">Bacillus indicus</name>
    <dbReference type="NCBI Taxonomy" id="246786"/>
    <lineage>
        <taxon>Bacteria</taxon>
        <taxon>Bacillati</taxon>
        <taxon>Bacillota</taxon>
        <taxon>Bacilli</taxon>
        <taxon>Bacillales</taxon>
        <taxon>Bacillaceae</taxon>
        <taxon>Metabacillus</taxon>
    </lineage>
</organism>
<comment type="similarity">
    <text evidence="9">Belongs to the TrpF family.</text>
</comment>
<gene>
    <name evidence="9" type="primary">trpF</name>
    <name evidence="11" type="ORF">GS18_0209525</name>
</gene>
<keyword evidence="5 9" id="KW-0028">Amino-acid biosynthesis</keyword>
<dbReference type="UniPathway" id="UPA00035">
    <property type="reaction ID" value="UER00042"/>
</dbReference>
<evidence type="ECO:0000256" key="8">
    <source>
        <dbReference type="ARBA" id="ARBA00023235"/>
    </source>
</evidence>
<accession>A0A084H0C8</accession>
<evidence type="ECO:0000313" key="12">
    <source>
        <dbReference type="Proteomes" id="UP000028549"/>
    </source>
</evidence>
<keyword evidence="7 9" id="KW-0057">Aromatic amino acid biosynthesis</keyword>
<dbReference type="EC" id="5.3.1.24" evidence="3 9"/>
<dbReference type="GO" id="GO:0004640">
    <property type="term" value="F:phosphoribosylanthranilate isomerase activity"/>
    <property type="evidence" value="ECO:0007669"/>
    <property type="project" value="UniProtKB-UniRule"/>
</dbReference>
<comment type="catalytic activity">
    <reaction evidence="1 9">
        <text>N-(5-phospho-beta-D-ribosyl)anthranilate = 1-(2-carboxyphenylamino)-1-deoxy-D-ribulose 5-phosphate</text>
        <dbReference type="Rhea" id="RHEA:21540"/>
        <dbReference type="ChEBI" id="CHEBI:18277"/>
        <dbReference type="ChEBI" id="CHEBI:58613"/>
        <dbReference type="EC" id="5.3.1.24"/>
    </reaction>
</comment>
<evidence type="ECO:0000256" key="6">
    <source>
        <dbReference type="ARBA" id="ARBA00022822"/>
    </source>
</evidence>
<dbReference type="HAMAP" id="MF_00135">
    <property type="entry name" value="PRAI"/>
    <property type="match status" value="1"/>
</dbReference>
<sequence length="218" mass="24133">MNKPLIKICGNRSLHDLSLTAASSADYLGLIFAKSKRRVQAGEVKEWLQKVDLRGKKLAAVFVNPANEEIESVLSELPIDVIQLHGSETPDQAGEIKRRFGAEVWKALPHKEDTLSLMRDYKTSADGFVIDSKVKETFGGTGESFDWSSVPAYIKAAEEMNRKMFIAGGIGPDNIDSLLSMMPGGIDLSSGIEQNERKDELLLRRFQERVNQHVSISG</sequence>
<keyword evidence="8 9" id="KW-0413">Isomerase</keyword>
<comment type="caution">
    <text evidence="11">The sequence shown here is derived from an EMBL/GenBank/DDBJ whole genome shotgun (WGS) entry which is preliminary data.</text>
</comment>
<name>A0A084H0C8_METID</name>
<evidence type="ECO:0000256" key="9">
    <source>
        <dbReference type="HAMAP-Rule" id="MF_00135"/>
    </source>
</evidence>
<dbReference type="RefSeq" id="WP_029280268.1">
    <property type="nucleotide sequence ID" value="NZ_CANLZQ010000004.1"/>
</dbReference>
<dbReference type="EMBL" id="JNVC02000004">
    <property type="protein sequence ID" value="KEZ53040.1"/>
    <property type="molecule type" value="Genomic_DNA"/>
</dbReference>
<keyword evidence="12" id="KW-1185">Reference proteome</keyword>
<dbReference type="InterPro" id="IPR044643">
    <property type="entry name" value="TrpF_fam"/>
</dbReference>
<evidence type="ECO:0000256" key="1">
    <source>
        <dbReference type="ARBA" id="ARBA00001164"/>
    </source>
</evidence>
<dbReference type="InterPro" id="IPR001240">
    <property type="entry name" value="PRAI_dom"/>
</dbReference>
<evidence type="ECO:0000256" key="3">
    <source>
        <dbReference type="ARBA" id="ARBA00012572"/>
    </source>
</evidence>
<dbReference type="Gene3D" id="3.20.20.70">
    <property type="entry name" value="Aldolase class I"/>
    <property type="match status" value="1"/>
</dbReference>
<dbReference type="InterPro" id="IPR013785">
    <property type="entry name" value="Aldolase_TIM"/>
</dbReference>
<feature type="domain" description="N-(5'phosphoribosyl) anthranilate isomerase (PRAI)" evidence="10">
    <location>
        <begin position="6"/>
        <end position="208"/>
    </location>
</feature>
<evidence type="ECO:0000256" key="4">
    <source>
        <dbReference type="ARBA" id="ARBA00022272"/>
    </source>
</evidence>
<evidence type="ECO:0000256" key="5">
    <source>
        <dbReference type="ARBA" id="ARBA00022605"/>
    </source>
</evidence>
<dbReference type="AlphaFoldDB" id="A0A084H0C8"/>
<dbReference type="NCBIfam" id="NF002301">
    <property type="entry name" value="PRK01222.2-1"/>
    <property type="match status" value="1"/>
</dbReference>
<dbReference type="OrthoDB" id="9786954at2"/>
<proteinExistence type="inferred from homology"/>
<protein>
    <recommendedName>
        <fullName evidence="4 9">N-(5'-phosphoribosyl)anthranilate isomerase</fullName>
        <shortName evidence="9">PRAI</shortName>
        <ecNumber evidence="3 9">5.3.1.24</ecNumber>
    </recommendedName>
</protein>
<evidence type="ECO:0000259" key="10">
    <source>
        <dbReference type="Pfam" id="PF00697"/>
    </source>
</evidence>
<dbReference type="PANTHER" id="PTHR42894:SF1">
    <property type="entry name" value="N-(5'-PHOSPHORIBOSYL)ANTHRANILATE ISOMERASE"/>
    <property type="match status" value="1"/>
</dbReference>